<keyword evidence="2" id="KW-1185">Reference proteome</keyword>
<sequence>MRKTDKKIDNQLINQLNEVCQFALDEFNGFVWLTHQVNFAQFPKSLRIICVFETRDNLKQFIMAQSQQVLGQLIVKKLLDINVVIKEQQIVYDSEQSCQQDHNGNWAQRLASRVI</sequence>
<dbReference type="RefSeq" id="WP_261297111.1">
    <property type="nucleotide sequence ID" value="NZ_JAMTCD010000002.1"/>
</dbReference>
<gene>
    <name evidence="1" type="ORF">NE535_02465</name>
</gene>
<dbReference type="EMBL" id="JAMTCD010000002">
    <property type="protein sequence ID" value="MCT7940669.1"/>
    <property type="molecule type" value="Genomic_DNA"/>
</dbReference>
<evidence type="ECO:0000313" key="1">
    <source>
        <dbReference type="EMBL" id="MCT7940669.1"/>
    </source>
</evidence>
<organism evidence="1 2">
    <name type="scientific">Shewanella holmiensis</name>
    <dbReference type="NCBI Taxonomy" id="2952222"/>
    <lineage>
        <taxon>Bacteria</taxon>
        <taxon>Pseudomonadati</taxon>
        <taxon>Pseudomonadota</taxon>
        <taxon>Gammaproteobacteria</taxon>
        <taxon>Alteromonadales</taxon>
        <taxon>Shewanellaceae</taxon>
        <taxon>Shewanella</taxon>
    </lineage>
</organism>
<evidence type="ECO:0000313" key="2">
    <source>
        <dbReference type="Proteomes" id="UP001155546"/>
    </source>
</evidence>
<accession>A0A9X3ATX9</accession>
<comment type="caution">
    <text evidence="1">The sequence shown here is derived from an EMBL/GenBank/DDBJ whole genome shotgun (WGS) entry which is preliminary data.</text>
</comment>
<dbReference type="AlphaFoldDB" id="A0A9X3ATX9"/>
<name>A0A9X3ATX9_9GAMM</name>
<protein>
    <submittedName>
        <fullName evidence="1">Fis family transcriptional regulator</fullName>
    </submittedName>
</protein>
<dbReference type="Proteomes" id="UP001155546">
    <property type="component" value="Unassembled WGS sequence"/>
</dbReference>
<reference evidence="1" key="1">
    <citation type="journal article" date="2023" name="Int. J. Syst. Evol. Microbiol.">
        <title>&lt;i&gt;Shewanella septentrionalis&lt;/i&gt; sp. nov. and &lt;i&gt;Shewanella holmiensis&lt;/i&gt; sp. nov., isolated from Baltic Sea water and sediments.</title>
        <authorList>
            <person name="Martin-Rodriguez A.J."/>
            <person name="Thorell K."/>
            <person name="Joffre E."/>
            <person name="Jensie-Markopoulos S."/>
            <person name="Moore E.R.B."/>
            <person name="Sjoling A."/>
        </authorList>
    </citation>
    <scope>NUCLEOTIDE SEQUENCE</scope>
    <source>
        <strain evidence="1">SP1S2-7</strain>
    </source>
</reference>
<proteinExistence type="predicted"/>